<dbReference type="OrthoDB" id="7845843at2"/>
<dbReference type="EMBL" id="JXUW01000046">
    <property type="protein sequence ID" value="KJE75360.1"/>
    <property type="molecule type" value="Genomic_DNA"/>
</dbReference>
<dbReference type="Pfam" id="PF14534">
    <property type="entry name" value="DUF4440"/>
    <property type="match status" value="1"/>
</dbReference>
<dbReference type="AlphaFoldDB" id="A0A0D8FPY2"/>
<organism evidence="2 3">
    <name type="scientific">Ferrimicrobium acidiphilum DSM 19497</name>
    <dbReference type="NCBI Taxonomy" id="1121877"/>
    <lineage>
        <taxon>Bacteria</taxon>
        <taxon>Bacillati</taxon>
        <taxon>Actinomycetota</taxon>
        <taxon>Acidimicrobiia</taxon>
        <taxon>Acidimicrobiales</taxon>
        <taxon>Acidimicrobiaceae</taxon>
        <taxon>Ferrimicrobium</taxon>
    </lineage>
</organism>
<proteinExistence type="predicted"/>
<evidence type="ECO:0000313" key="3">
    <source>
        <dbReference type="Proteomes" id="UP000032336"/>
    </source>
</evidence>
<dbReference type="Proteomes" id="UP000032336">
    <property type="component" value="Unassembled WGS sequence"/>
</dbReference>
<dbReference type="InterPro" id="IPR027843">
    <property type="entry name" value="DUF4440"/>
</dbReference>
<gene>
    <name evidence="2" type="ORF">FEAC_28960</name>
</gene>
<accession>A0A0D8FPY2</accession>
<comment type="caution">
    <text evidence="2">The sequence shown here is derived from an EMBL/GenBank/DDBJ whole genome shotgun (WGS) entry which is preliminary data.</text>
</comment>
<sequence>MSMVENEDLVEVVRREQQLLDPTIRGSGQRVRELLHPDFVEYGASGRTWDRATVSAALSANPRVSGKGTDFLPIALADNVILLTYRIEGTAGSLRSSIWVKDSGSDWRIRFHQGTRSMAKE</sequence>
<protein>
    <recommendedName>
        <fullName evidence="1">DUF4440 domain-containing protein</fullName>
    </recommendedName>
</protein>
<dbReference type="RefSeq" id="WP_052566544.1">
    <property type="nucleotide sequence ID" value="NZ_JXUW01000046.1"/>
</dbReference>
<keyword evidence="3" id="KW-1185">Reference proteome</keyword>
<feature type="domain" description="DUF4440" evidence="1">
    <location>
        <begin position="13"/>
        <end position="109"/>
    </location>
</feature>
<dbReference type="eggNOG" id="COG4994">
    <property type="taxonomic scope" value="Bacteria"/>
</dbReference>
<evidence type="ECO:0000313" key="2">
    <source>
        <dbReference type="EMBL" id="KJE75360.1"/>
    </source>
</evidence>
<name>A0A0D8FPY2_9ACTN</name>
<dbReference type="Gene3D" id="3.10.450.50">
    <property type="match status" value="1"/>
</dbReference>
<dbReference type="SUPFAM" id="SSF54427">
    <property type="entry name" value="NTF2-like"/>
    <property type="match status" value="1"/>
</dbReference>
<reference evidence="2 3" key="1">
    <citation type="submission" date="2015-01" db="EMBL/GenBank/DDBJ databases">
        <title>Draft genome of the acidophilic iron oxidizer Ferrimicrobium acidiphilum strain T23.</title>
        <authorList>
            <person name="Poehlein A."/>
            <person name="Eisen S."/>
            <person name="Schloemann M."/>
            <person name="Johnson B.D."/>
            <person name="Daniel R."/>
            <person name="Muehling M."/>
        </authorList>
    </citation>
    <scope>NUCLEOTIDE SEQUENCE [LARGE SCALE GENOMIC DNA]</scope>
    <source>
        <strain evidence="2 3">T23</strain>
    </source>
</reference>
<dbReference type="GeneID" id="78373863"/>
<dbReference type="InterPro" id="IPR032710">
    <property type="entry name" value="NTF2-like_dom_sf"/>
</dbReference>
<evidence type="ECO:0000259" key="1">
    <source>
        <dbReference type="Pfam" id="PF14534"/>
    </source>
</evidence>
<dbReference type="STRING" id="1121877.FEAC_28960"/>